<evidence type="ECO:0000313" key="7">
    <source>
        <dbReference type="Proteomes" id="UP001446871"/>
    </source>
</evidence>
<evidence type="ECO:0000256" key="1">
    <source>
        <dbReference type="ARBA" id="ARBA00022741"/>
    </source>
</evidence>
<accession>A0ABR1U3Z5</accession>
<protein>
    <submittedName>
        <fullName evidence="6">Pre-mRNA-splicing factor ATP-dependent RNA helicase PRP43</fullName>
    </submittedName>
</protein>
<evidence type="ECO:0000256" key="3">
    <source>
        <dbReference type="ARBA" id="ARBA00022806"/>
    </source>
</evidence>
<dbReference type="PANTHER" id="PTHR18934">
    <property type="entry name" value="ATP-DEPENDENT RNA HELICASE"/>
    <property type="match status" value="1"/>
</dbReference>
<evidence type="ECO:0000259" key="5">
    <source>
        <dbReference type="PROSITE" id="PS51192"/>
    </source>
</evidence>
<keyword evidence="4" id="KW-0067">ATP-binding</keyword>
<dbReference type="PROSITE" id="PS51192">
    <property type="entry name" value="HELICASE_ATP_BIND_1"/>
    <property type="match status" value="1"/>
</dbReference>
<evidence type="ECO:0000256" key="4">
    <source>
        <dbReference type="ARBA" id="ARBA00022840"/>
    </source>
</evidence>
<dbReference type="InterPro" id="IPR002464">
    <property type="entry name" value="DNA/RNA_helicase_DEAH_CS"/>
</dbReference>
<proteinExistence type="predicted"/>
<comment type="caution">
    <text evidence="6">The sequence shown here is derived from an EMBL/GenBank/DDBJ whole genome shotgun (WGS) entry which is preliminary data.</text>
</comment>
<dbReference type="PANTHER" id="PTHR18934:SF91">
    <property type="entry name" value="PRE-MRNA-SPLICING FACTOR ATP-DEPENDENT RNA HELICASE PRP16"/>
    <property type="match status" value="1"/>
</dbReference>
<dbReference type="PROSITE" id="PS00690">
    <property type="entry name" value="DEAH_ATP_HELICASE"/>
    <property type="match status" value="1"/>
</dbReference>
<dbReference type="GO" id="GO:0004386">
    <property type="term" value="F:helicase activity"/>
    <property type="evidence" value="ECO:0007669"/>
    <property type="project" value="UniProtKB-KW"/>
</dbReference>
<dbReference type="SMART" id="SM00487">
    <property type="entry name" value="DEXDc"/>
    <property type="match status" value="1"/>
</dbReference>
<keyword evidence="3 6" id="KW-0347">Helicase</keyword>
<gene>
    <name evidence="6" type="ORF">PG996_012910</name>
</gene>
<feature type="domain" description="Helicase ATP-binding" evidence="5">
    <location>
        <begin position="28"/>
        <end position="193"/>
    </location>
</feature>
<name>A0ABR1U3Z5_9PEZI</name>
<dbReference type="InterPro" id="IPR011545">
    <property type="entry name" value="DEAD/DEAH_box_helicase_dom"/>
</dbReference>
<dbReference type="InterPro" id="IPR027417">
    <property type="entry name" value="P-loop_NTPase"/>
</dbReference>
<dbReference type="SUPFAM" id="SSF52540">
    <property type="entry name" value="P-loop containing nucleoside triphosphate hydrolases"/>
    <property type="match status" value="1"/>
</dbReference>
<dbReference type="Gene3D" id="3.40.50.300">
    <property type="entry name" value="P-loop containing nucleotide triphosphate hydrolases"/>
    <property type="match status" value="2"/>
</dbReference>
<dbReference type="Pfam" id="PF00270">
    <property type="entry name" value="DEAD"/>
    <property type="match status" value="1"/>
</dbReference>
<sequence length="333" mass="36667">MSSLSDKLKSSFAAQSNLPMMQNKDAIIDSIRNNKVTILTSETGSGKTTLTPLFCLEDALNNEDAGMIMCTQPRKLAATSVAKQVARQIGVKVGEEVGYAVRFDKKMTGNTRVLYTTDGHLLQQMTNDSNLKPCSYILVDEVHERSVPTELLIAMLKIVVDRRNDLKLVIMSATLNAGKLSAFFNDAPIVTLTGRQFQVRIAYMSEPVLNVTMTVIATVLHIHKTKPGGDILVFMRGADEIEACPEAERLTALPLYSALQGAEDEVFSSSTDRKEAYDKIMLAYATPKIMGSNLNEPVLLMMKAGFTDILNVYMVDKFAPEALLRSIDELLSM</sequence>
<evidence type="ECO:0000313" key="6">
    <source>
        <dbReference type="EMBL" id="KAK8053609.1"/>
    </source>
</evidence>
<keyword evidence="1" id="KW-0547">Nucleotide-binding</keyword>
<dbReference type="CDD" id="cd17917">
    <property type="entry name" value="DEXHc_RHA-like"/>
    <property type="match status" value="1"/>
</dbReference>
<evidence type="ECO:0000256" key="2">
    <source>
        <dbReference type="ARBA" id="ARBA00022801"/>
    </source>
</evidence>
<dbReference type="InterPro" id="IPR014001">
    <property type="entry name" value="Helicase_ATP-bd"/>
</dbReference>
<keyword evidence="7" id="KW-1185">Reference proteome</keyword>
<organism evidence="6 7">
    <name type="scientific">Apiospora saccharicola</name>
    <dbReference type="NCBI Taxonomy" id="335842"/>
    <lineage>
        <taxon>Eukaryota</taxon>
        <taxon>Fungi</taxon>
        <taxon>Dikarya</taxon>
        <taxon>Ascomycota</taxon>
        <taxon>Pezizomycotina</taxon>
        <taxon>Sordariomycetes</taxon>
        <taxon>Xylariomycetidae</taxon>
        <taxon>Amphisphaeriales</taxon>
        <taxon>Apiosporaceae</taxon>
        <taxon>Apiospora</taxon>
    </lineage>
</organism>
<dbReference type="EMBL" id="JAQQWM010000008">
    <property type="protein sequence ID" value="KAK8053609.1"/>
    <property type="molecule type" value="Genomic_DNA"/>
</dbReference>
<keyword evidence="2" id="KW-0378">Hydrolase</keyword>
<dbReference type="Proteomes" id="UP001446871">
    <property type="component" value="Unassembled WGS sequence"/>
</dbReference>
<reference evidence="6 7" key="1">
    <citation type="submission" date="2023-01" db="EMBL/GenBank/DDBJ databases">
        <title>Analysis of 21 Apiospora genomes using comparative genomics revels a genus with tremendous synthesis potential of carbohydrate active enzymes and secondary metabolites.</title>
        <authorList>
            <person name="Sorensen T."/>
        </authorList>
    </citation>
    <scope>NUCLEOTIDE SEQUENCE [LARGE SCALE GENOMIC DNA]</scope>
    <source>
        <strain evidence="6 7">CBS 83171</strain>
    </source>
</reference>